<dbReference type="AlphaFoldDB" id="A0AAV2FE84"/>
<feature type="compositionally biased region" description="Polar residues" evidence="1">
    <location>
        <begin position="109"/>
        <end position="122"/>
    </location>
</feature>
<feature type="compositionally biased region" description="Basic and acidic residues" evidence="1">
    <location>
        <begin position="161"/>
        <end position="172"/>
    </location>
</feature>
<evidence type="ECO:0000313" key="2">
    <source>
        <dbReference type="EMBL" id="CAL1396058.1"/>
    </source>
</evidence>
<feature type="compositionally biased region" description="Polar residues" evidence="1">
    <location>
        <begin position="11"/>
        <end position="20"/>
    </location>
</feature>
<accession>A0AAV2FE84</accession>
<organism evidence="2 3">
    <name type="scientific">Linum trigynum</name>
    <dbReference type="NCBI Taxonomy" id="586398"/>
    <lineage>
        <taxon>Eukaryota</taxon>
        <taxon>Viridiplantae</taxon>
        <taxon>Streptophyta</taxon>
        <taxon>Embryophyta</taxon>
        <taxon>Tracheophyta</taxon>
        <taxon>Spermatophyta</taxon>
        <taxon>Magnoliopsida</taxon>
        <taxon>eudicotyledons</taxon>
        <taxon>Gunneridae</taxon>
        <taxon>Pentapetalae</taxon>
        <taxon>rosids</taxon>
        <taxon>fabids</taxon>
        <taxon>Malpighiales</taxon>
        <taxon>Linaceae</taxon>
        <taxon>Linum</taxon>
    </lineage>
</organism>
<gene>
    <name evidence="2" type="ORF">LTRI10_LOCUS36445</name>
</gene>
<feature type="compositionally biased region" description="Low complexity" evidence="1">
    <location>
        <begin position="84"/>
        <end position="94"/>
    </location>
</feature>
<feature type="compositionally biased region" description="Basic and acidic residues" evidence="1">
    <location>
        <begin position="21"/>
        <end position="34"/>
    </location>
</feature>
<feature type="region of interest" description="Disordered" evidence="1">
    <location>
        <begin position="1"/>
        <end position="254"/>
    </location>
</feature>
<feature type="compositionally biased region" description="Basic and acidic residues" evidence="1">
    <location>
        <begin position="41"/>
        <end position="63"/>
    </location>
</feature>
<feature type="compositionally biased region" description="Basic and acidic residues" evidence="1">
    <location>
        <begin position="221"/>
        <end position="241"/>
    </location>
</feature>
<proteinExistence type="predicted"/>
<evidence type="ECO:0000256" key="1">
    <source>
        <dbReference type="SAM" id="MobiDB-lite"/>
    </source>
</evidence>
<evidence type="ECO:0000313" key="3">
    <source>
        <dbReference type="Proteomes" id="UP001497516"/>
    </source>
</evidence>
<reference evidence="2 3" key="1">
    <citation type="submission" date="2024-04" db="EMBL/GenBank/DDBJ databases">
        <authorList>
            <person name="Fracassetti M."/>
        </authorList>
    </citation>
    <scope>NUCLEOTIDE SEQUENCE [LARGE SCALE GENOMIC DNA]</scope>
</reference>
<name>A0AAV2FE84_9ROSI</name>
<dbReference type="EMBL" id="OZ034819">
    <property type="protein sequence ID" value="CAL1396058.1"/>
    <property type="molecule type" value="Genomic_DNA"/>
</dbReference>
<protein>
    <submittedName>
        <fullName evidence="2">Uncharacterized protein</fullName>
    </submittedName>
</protein>
<dbReference type="Proteomes" id="UP001497516">
    <property type="component" value="Chromosome 6"/>
</dbReference>
<sequence>MEAERDLPVRQDTQPQSQRGQDQRKQAEKPGKESGRKKKMKENGDQNKGKEKLITSGPTKDKGLLGPRPGLPDAHGGRSKSTAKDSVSSASTSSMGRSLTKEDVAAQKNPPSESSSDFSTQVVKGAHGTTMRIIQVSEYPSTVRPVDPSAPSTVTRTRHMGNKDLEKQEGKQAKSKKGTPMRNSPSKALQIWTPKKDKKTKARERRVSVTLQQIEAWTASKDNEKEAESLRGKEGASRSEEGATSPPGDFVASS</sequence>
<keyword evidence="3" id="KW-1185">Reference proteome</keyword>